<sequence>MATIDWSQVAQVEPHNVVDWFLYLNHRDLISEAEDLIREVENAIQIRPMQSAVWAEYAHHRLPSVLLDILSGPDMFSRDDGGSKSVRYSCRILLLLWACLRMTTILPLAQDADDKQCRRAISDRMERFSAAMWKHRSLLESQRDVPRLELSELDASDPAHFNAFIAFDILRIGSAIYETEVGETITMATHVAHYLLYLWTYSPSRSGWQDQAMQLIYRIFEQDFDTDVQDFVRDAILACHKDYPLHIIQKMAEVMQDRRTLGRDAAILMDVCNAVLVYSGGVLANVNVTHKSIPEGMGLVPSFLRCGQRQLCTSAPIDARECVRWMFRNLQDMMADVKIRRVVEAQVDRYAAKYNLPGMISLAIFEALETEDTTLCLDLLTIYVPSARRVTSNVKHLTEELKDTFTSVQSIWHETLDGIYAFKRKSKSASIAVQQDVQKILYGWRNYGAIVGVAEGVGSRRDRFLSSTPSDETAYWRIPKRCFSKAY</sequence>
<dbReference type="AlphaFoldDB" id="A0A4R0R6G9"/>
<evidence type="ECO:0000313" key="2">
    <source>
        <dbReference type="Proteomes" id="UP000292702"/>
    </source>
</evidence>
<organism evidence="1 2">
    <name type="scientific">Steccherinum ochraceum</name>
    <dbReference type="NCBI Taxonomy" id="92696"/>
    <lineage>
        <taxon>Eukaryota</taxon>
        <taxon>Fungi</taxon>
        <taxon>Dikarya</taxon>
        <taxon>Basidiomycota</taxon>
        <taxon>Agaricomycotina</taxon>
        <taxon>Agaricomycetes</taxon>
        <taxon>Polyporales</taxon>
        <taxon>Steccherinaceae</taxon>
        <taxon>Steccherinum</taxon>
    </lineage>
</organism>
<reference evidence="1 2" key="1">
    <citation type="submission" date="2018-11" db="EMBL/GenBank/DDBJ databases">
        <title>Genome assembly of Steccherinum ochraceum LE-BIN_3174, the white-rot fungus of the Steccherinaceae family (The Residual Polyporoid clade, Polyporales, Basidiomycota).</title>
        <authorList>
            <person name="Fedorova T.V."/>
            <person name="Glazunova O.A."/>
            <person name="Landesman E.O."/>
            <person name="Moiseenko K.V."/>
            <person name="Psurtseva N.V."/>
            <person name="Savinova O.S."/>
            <person name="Shakhova N.V."/>
            <person name="Tyazhelova T.V."/>
            <person name="Vasina D.V."/>
        </authorList>
    </citation>
    <scope>NUCLEOTIDE SEQUENCE [LARGE SCALE GENOMIC DNA]</scope>
    <source>
        <strain evidence="1 2">LE-BIN_3174</strain>
    </source>
</reference>
<protein>
    <submittedName>
        <fullName evidence="1">Uncharacterized protein</fullName>
    </submittedName>
</protein>
<dbReference type="EMBL" id="RWJN01000329">
    <property type="protein sequence ID" value="TCD63002.1"/>
    <property type="molecule type" value="Genomic_DNA"/>
</dbReference>
<name>A0A4R0R6G9_9APHY</name>
<comment type="caution">
    <text evidence="1">The sequence shown here is derived from an EMBL/GenBank/DDBJ whole genome shotgun (WGS) entry which is preliminary data.</text>
</comment>
<dbReference type="Proteomes" id="UP000292702">
    <property type="component" value="Unassembled WGS sequence"/>
</dbReference>
<keyword evidence="2" id="KW-1185">Reference proteome</keyword>
<gene>
    <name evidence="1" type="ORF">EIP91_006094</name>
</gene>
<accession>A0A4R0R6G9</accession>
<evidence type="ECO:0000313" key="1">
    <source>
        <dbReference type="EMBL" id="TCD63002.1"/>
    </source>
</evidence>
<proteinExistence type="predicted"/>